<sequence length="313" mass="35323">MSLAFFISLVSLYLYQEYLLCHFYSLLTMEPKKRERSMSYRKPVPVYIPSPLPSPTLPFPREIEDDTPIDNIVGETMPPLPDNWREILESKTSEIERALADVPPSAKALPLSILDKGRETVDSLSLSKKLPELPTEVSNKEETVVNPTPIQTLHPQNHRSRGLPTSYRPPTPPIRNHIKKKSLLSDKTSEIGTLDSHPPSVQSGTVPNNHYINYLRTGAGAASLRPSPSFRTENTLVSLTPSYSIGTIPVSYSGAHSSPNFPSHKQVAGEPPYKREVHIAQEYYPPESSSCWPAPSCFHGWMRKIRRFFYFRK</sequence>
<dbReference type="AlphaFoldDB" id="A0A8H4VTA7"/>
<comment type="caution">
    <text evidence="2">The sequence shown here is derived from an EMBL/GenBank/DDBJ whole genome shotgun (WGS) entry which is preliminary data.</text>
</comment>
<organism evidence="2 3">
    <name type="scientific">Agrocybe pediades</name>
    <dbReference type="NCBI Taxonomy" id="84607"/>
    <lineage>
        <taxon>Eukaryota</taxon>
        <taxon>Fungi</taxon>
        <taxon>Dikarya</taxon>
        <taxon>Basidiomycota</taxon>
        <taxon>Agaricomycotina</taxon>
        <taxon>Agaricomycetes</taxon>
        <taxon>Agaricomycetidae</taxon>
        <taxon>Agaricales</taxon>
        <taxon>Agaricineae</taxon>
        <taxon>Strophariaceae</taxon>
        <taxon>Agrocybe</taxon>
    </lineage>
</organism>
<protein>
    <submittedName>
        <fullName evidence="2">Uncharacterized protein</fullName>
    </submittedName>
</protein>
<feature type="region of interest" description="Disordered" evidence="1">
    <location>
        <begin position="189"/>
        <end position="208"/>
    </location>
</feature>
<reference evidence="2 3" key="1">
    <citation type="submission" date="2019-12" db="EMBL/GenBank/DDBJ databases">
        <authorList>
            <person name="Floudas D."/>
            <person name="Bentzer J."/>
            <person name="Ahren D."/>
            <person name="Johansson T."/>
            <person name="Persson P."/>
            <person name="Tunlid A."/>
        </authorList>
    </citation>
    <scope>NUCLEOTIDE SEQUENCE [LARGE SCALE GENOMIC DNA]</scope>
    <source>
        <strain evidence="2 3">CBS 102.39</strain>
    </source>
</reference>
<proteinExistence type="predicted"/>
<gene>
    <name evidence="2" type="ORF">D9613_005018</name>
</gene>
<accession>A0A8H4VTA7</accession>
<dbReference type="EMBL" id="JAACJL010000016">
    <property type="protein sequence ID" value="KAF4619545.1"/>
    <property type="molecule type" value="Genomic_DNA"/>
</dbReference>
<evidence type="ECO:0000313" key="2">
    <source>
        <dbReference type="EMBL" id="KAF4619545.1"/>
    </source>
</evidence>
<feature type="region of interest" description="Disordered" evidence="1">
    <location>
        <begin position="133"/>
        <end position="182"/>
    </location>
</feature>
<evidence type="ECO:0000256" key="1">
    <source>
        <dbReference type="SAM" id="MobiDB-lite"/>
    </source>
</evidence>
<dbReference type="Proteomes" id="UP000521872">
    <property type="component" value="Unassembled WGS sequence"/>
</dbReference>
<keyword evidence="3" id="KW-1185">Reference proteome</keyword>
<name>A0A8H4VTA7_9AGAR</name>
<feature type="compositionally biased region" description="Polar residues" evidence="1">
    <location>
        <begin position="145"/>
        <end position="155"/>
    </location>
</feature>
<feature type="compositionally biased region" description="Polar residues" evidence="1">
    <location>
        <begin position="199"/>
        <end position="208"/>
    </location>
</feature>
<evidence type="ECO:0000313" key="3">
    <source>
        <dbReference type="Proteomes" id="UP000521872"/>
    </source>
</evidence>